<keyword evidence="1" id="KW-0732">Signal</keyword>
<evidence type="ECO:0000313" key="3">
    <source>
        <dbReference type="Proteomes" id="UP000297564"/>
    </source>
</evidence>
<sequence>MKKRTRRRAWNPLANPVRAAVVAAQPPDLTTIKTANLMTLREVRAGRIDRHGIQVLEAIVGTSESLARVGVGTEALPVCAAARRALKAIAAARGKVGKLEVAAFEVLIEFYDAQVDAASQGEVARAVAPYVHLRR</sequence>
<organism evidence="2 3">
    <name type="scientific">Ramlibacter rhizophilus</name>
    <dbReference type="NCBI Taxonomy" id="1781167"/>
    <lineage>
        <taxon>Bacteria</taxon>
        <taxon>Pseudomonadati</taxon>
        <taxon>Pseudomonadota</taxon>
        <taxon>Betaproteobacteria</taxon>
        <taxon>Burkholderiales</taxon>
        <taxon>Comamonadaceae</taxon>
        <taxon>Ramlibacter</taxon>
    </lineage>
</organism>
<name>A0A4Z0BGX9_9BURK</name>
<evidence type="ECO:0000313" key="2">
    <source>
        <dbReference type="EMBL" id="TFY97517.1"/>
    </source>
</evidence>
<dbReference type="RefSeq" id="WP_135286683.1">
    <property type="nucleotide sequence ID" value="NZ_SMLL01000007.1"/>
</dbReference>
<dbReference type="EMBL" id="SMLL01000007">
    <property type="protein sequence ID" value="TFY97517.1"/>
    <property type="molecule type" value="Genomic_DNA"/>
</dbReference>
<accession>A0A4Z0BGX9</accession>
<feature type="signal peptide" evidence="1">
    <location>
        <begin position="1"/>
        <end position="19"/>
    </location>
</feature>
<reference evidence="2 3" key="1">
    <citation type="submission" date="2019-03" db="EMBL/GenBank/DDBJ databases">
        <title>Ramlibacter rhizophilus CCTCC AB2015357, whole genome shotgun sequence.</title>
        <authorList>
            <person name="Zhang X."/>
            <person name="Feng G."/>
            <person name="Zhu H."/>
        </authorList>
    </citation>
    <scope>NUCLEOTIDE SEQUENCE [LARGE SCALE GENOMIC DNA]</scope>
    <source>
        <strain evidence="2 3">CCTCC AB2015357</strain>
    </source>
</reference>
<evidence type="ECO:0000256" key="1">
    <source>
        <dbReference type="SAM" id="SignalP"/>
    </source>
</evidence>
<dbReference type="Proteomes" id="UP000297564">
    <property type="component" value="Unassembled WGS sequence"/>
</dbReference>
<gene>
    <name evidence="2" type="ORF">EZ242_18545</name>
</gene>
<dbReference type="AlphaFoldDB" id="A0A4Z0BGX9"/>
<feature type="chain" id="PRO_5021418403" evidence="1">
    <location>
        <begin position="20"/>
        <end position="135"/>
    </location>
</feature>
<comment type="caution">
    <text evidence="2">The sequence shown here is derived from an EMBL/GenBank/DDBJ whole genome shotgun (WGS) entry which is preliminary data.</text>
</comment>
<keyword evidence="3" id="KW-1185">Reference proteome</keyword>
<protein>
    <submittedName>
        <fullName evidence="2">Uncharacterized protein</fullName>
    </submittedName>
</protein>
<proteinExistence type="predicted"/>